<dbReference type="GO" id="GO:0030678">
    <property type="term" value="C:mitochondrial ribonuclease P complex"/>
    <property type="evidence" value="ECO:0007669"/>
    <property type="project" value="TreeGrafter"/>
</dbReference>
<comment type="similarity">
    <text evidence="4">Belongs to the PPR family. P subfamily.</text>
</comment>
<dbReference type="GO" id="GO:0046872">
    <property type="term" value="F:metal ion binding"/>
    <property type="evidence" value="ECO:0007669"/>
    <property type="project" value="UniProtKB-KW"/>
</dbReference>
<evidence type="ECO:0000313" key="15">
    <source>
        <dbReference type="EMBL" id="KAJ8957902.1"/>
    </source>
</evidence>
<organism evidence="15 16">
    <name type="scientific">Aromia moschata</name>
    <dbReference type="NCBI Taxonomy" id="1265417"/>
    <lineage>
        <taxon>Eukaryota</taxon>
        <taxon>Metazoa</taxon>
        <taxon>Ecdysozoa</taxon>
        <taxon>Arthropoda</taxon>
        <taxon>Hexapoda</taxon>
        <taxon>Insecta</taxon>
        <taxon>Pterygota</taxon>
        <taxon>Neoptera</taxon>
        <taxon>Endopterygota</taxon>
        <taxon>Coleoptera</taxon>
        <taxon>Polyphaga</taxon>
        <taxon>Cucujiformia</taxon>
        <taxon>Chrysomeloidea</taxon>
        <taxon>Cerambycidae</taxon>
        <taxon>Cerambycinae</taxon>
        <taxon>Callichromatini</taxon>
        <taxon>Aromia</taxon>
    </lineage>
</organism>
<gene>
    <name evidence="15" type="ORF">NQ318_001898</name>
</gene>
<dbReference type="EC" id="3.1.26.5" evidence="5"/>
<protein>
    <recommendedName>
        <fullName evidence="5">ribonuclease P</fullName>
        <ecNumber evidence="5">3.1.26.5</ecNumber>
    </recommendedName>
</protein>
<evidence type="ECO:0000256" key="2">
    <source>
        <dbReference type="ARBA" id="ARBA00001946"/>
    </source>
</evidence>
<keyword evidence="12" id="KW-0809">Transit peptide</keyword>
<evidence type="ECO:0000256" key="11">
    <source>
        <dbReference type="ARBA" id="ARBA00022842"/>
    </source>
</evidence>
<feature type="domain" description="PRORP" evidence="14">
    <location>
        <begin position="8"/>
        <end position="101"/>
    </location>
</feature>
<evidence type="ECO:0000259" key="14">
    <source>
        <dbReference type="Pfam" id="PF16953"/>
    </source>
</evidence>
<evidence type="ECO:0000256" key="10">
    <source>
        <dbReference type="ARBA" id="ARBA00022833"/>
    </source>
</evidence>
<dbReference type="InterPro" id="IPR031595">
    <property type="entry name" value="PRORP_C"/>
</dbReference>
<keyword evidence="11" id="KW-0460">Magnesium</keyword>
<name>A0AAV8Z1G7_9CUCU</name>
<dbReference type="Proteomes" id="UP001162162">
    <property type="component" value="Unassembled WGS sequence"/>
</dbReference>
<keyword evidence="13" id="KW-0496">Mitochondrion</keyword>
<keyword evidence="8" id="KW-0479">Metal-binding</keyword>
<dbReference type="InterPro" id="IPR011990">
    <property type="entry name" value="TPR-like_helical_dom_sf"/>
</dbReference>
<sequence length="107" mass="12497">MTHTSCTAPLNSGKDTVIVTRDLMRGHKFLLRSPRHKILFNRWLCQRQHQLLRVDSRRGPIFRIPPPYSVLAQKNGGSWHVPYEPDGAPKEENESQKMWLCLNTLHR</sequence>
<proteinExistence type="inferred from homology"/>
<evidence type="ECO:0000256" key="1">
    <source>
        <dbReference type="ARBA" id="ARBA00000928"/>
    </source>
</evidence>
<dbReference type="PANTHER" id="PTHR13547">
    <property type="match status" value="1"/>
</dbReference>
<keyword evidence="7" id="KW-0540">Nuclease</keyword>
<evidence type="ECO:0000256" key="3">
    <source>
        <dbReference type="ARBA" id="ARBA00004173"/>
    </source>
</evidence>
<keyword evidence="9" id="KW-0378">Hydrolase</keyword>
<evidence type="ECO:0000313" key="16">
    <source>
        <dbReference type="Proteomes" id="UP001162162"/>
    </source>
</evidence>
<evidence type="ECO:0000256" key="5">
    <source>
        <dbReference type="ARBA" id="ARBA00012179"/>
    </source>
</evidence>
<dbReference type="Gene3D" id="3.40.50.11980">
    <property type="match status" value="1"/>
</dbReference>
<reference evidence="15" key="1">
    <citation type="journal article" date="2023" name="Insect Mol. Biol.">
        <title>Genome sequencing provides insights into the evolution of gene families encoding plant cell wall-degrading enzymes in longhorned beetles.</title>
        <authorList>
            <person name="Shin N.R."/>
            <person name="Okamura Y."/>
            <person name="Kirsch R."/>
            <person name="Pauchet Y."/>
        </authorList>
    </citation>
    <scope>NUCLEOTIDE SEQUENCE</scope>
    <source>
        <strain evidence="15">AMC_N1</strain>
    </source>
</reference>
<comment type="subcellular location">
    <subcellularLocation>
        <location evidence="3">Mitochondrion</location>
    </subcellularLocation>
</comment>
<evidence type="ECO:0000256" key="8">
    <source>
        <dbReference type="ARBA" id="ARBA00022723"/>
    </source>
</evidence>
<dbReference type="GO" id="GO:0004526">
    <property type="term" value="F:ribonuclease P activity"/>
    <property type="evidence" value="ECO:0007669"/>
    <property type="project" value="UniProtKB-EC"/>
</dbReference>
<dbReference type="GO" id="GO:0097745">
    <property type="term" value="P:mitochondrial tRNA 5'-end processing"/>
    <property type="evidence" value="ECO:0007669"/>
    <property type="project" value="TreeGrafter"/>
</dbReference>
<evidence type="ECO:0000256" key="7">
    <source>
        <dbReference type="ARBA" id="ARBA00022722"/>
    </source>
</evidence>
<evidence type="ECO:0000256" key="9">
    <source>
        <dbReference type="ARBA" id="ARBA00022801"/>
    </source>
</evidence>
<dbReference type="EMBL" id="JAPWTK010000020">
    <property type="protein sequence ID" value="KAJ8957902.1"/>
    <property type="molecule type" value="Genomic_DNA"/>
</dbReference>
<keyword evidence="6" id="KW-0819">tRNA processing</keyword>
<evidence type="ECO:0000256" key="13">
    <source>
        <dbReference type="ARBA" id="ARBA00023128"/>
    </source>
</evidence>
<dbReference type="GO" id="GO:0001682">
    <property type="term" value="P:tRNA 5'-leader removal"/>
    <property type="evidence" value="ECO:0007669"/>
    <property type="project" value="TreeGrafter"/>
</dbReference>
<evidence type="ECO:0000256" key="12">
    <source>
        <dbReference type="ARBA" id="ARBA00022946"/>
    </source>
</evidence>
<comment type="caution">
    <text evidence="15">The sequence shown here is derived from an EMBL/GenBank/DDBJ whole genome shotgun (WGS) entry which is preliminary data.</text>
</comment>
<dbReference type="AlphaFoldDB" id="A0AAV8Z1G7"/>
<dbReference type="Gene3D" id="1.25.40.10">
    <property type="entry name" value="Tetratricopeptide repeat domain"/>
    <property type="match status" value="1"/>
</dbReference>
<keyword evidence="16" id="KW-1185">Reference proteome</keyword>
<comment type="cofactor">
    <cofactor evidence="2">
        <name>Mg(2+)</name>
        <dbReference type="ChEBI" id="CHEBI:18420"/>
    </cofactor>
</comment>
<comment type="catalytic activity">
    <reaction evidence="1">
        <text>Endonucleolytic cleavage of RNA, removing 5'-extranucleotides from tRNA precursor.</text>
        <dbReference type="EC" id="3.1.26.5"/>
    </reaction>
</comment>
<dbReference type="PANTHER" id="PTHR13547:SF1">
    <property type="entry name" value="MITOCHONDRIAL RIBONUCLEASE P CATALYTIC SUBUNIT"/>
    <property type="match status" value="1"/>
</dbReference>
<evidence type="ECO:0000256" key="6">
    <source>
        <dbReference type="ARBA" id="ARBA00022694"/>
    </source>
</evidence>
<evidence type="ECO:0000256" key="4">
    <source>
        <dbReference type="ARBA" id="ARBA00007626"/>
    </source>
</evidence>
<keyword evidence="10" id="KW-0862">Zinc</keyword>
<dbReference type="Pfam" id="PF16953">
    <property type="entry name" value="PRORP"/>
    <property type="match status" value="1"/>
</dbReference>
<accession>A0AAV8Z1G7</accession>